<evidence type="ECO:0000313" key="3">
    <source>
        <dbReference type="EMBL" id="KAJ3991981.1"/>
    </source>
</evidence>
<dbReference type="SUPFAM" id="SSF53474">
    <property type="entry name" value="alpha/beta-Hydrolases"/>
    <property type="match status" value="1"/>
</dbReference>
<comment type="caution">
    <text evidence="3">The sequence shown here is derived from an EMBL/GenBank/DDBJ whole genome shotgun (WGS) entry which is preliminary data.</text>
</comment>
<gene>
    <name evidence="3" type="ORF">F5050DRAFT_1715655</name>
</gene>
<reference evidence="3" key="1">
    <citation type="submission" date="2022-08" db="EMBL/GenBank/DDBJ databases">
        <authorList>
            <consortium name="DOE Joint Genome Institute"/>
            <person name="Min B."/>
            <person name="Riley R."/>
            <person name="Sierra-Patev S."/>
            <person name="Naranjo-Ortiz M."/>
            <person name="Looney B."/>
            <person name="Konkel Z."/>
            <person name="Slot J.C."/>
            <person name="Sakamoto Y."/>
            <person name="Steenwyk J.L."/>
            <person name="Rokas A."/>
            <person name="Carro J."/>
            <person name="Camarero S."/>
            <person name="Ferreira P."/>
            <person name="Molpeceres G."/>
            <person name="Ruiz-Duenas F.J."/>
            <person name="Serrano A."/>
            <person name="Henrissat B."/>
            <person name="Drula E."/>
            <person name="Hughes K.W."/>
            <person name="Mata J.L."/>
            <person name="Ishikawa N.K."/>
            <person name="Vargas-Isla R."/>
            <person name="Ushijima S."/>
            <person name="Smith C.A."/>
            <person name="Ahrendt S."/>
            <person name="Andreopoulos W."/>
            <person name="He G."/>
            <person name="Labutti K."/>
            <person name="Lipzen A."/>
            <person name="Ng V."/>
            <person name="Sandor L."/>
            <person name="Barry K."/>
            <person name="Martinez A.T."/>
            <person name="Xiao Y."/>
            <person name="Gibbons J.G."/>
            <person name="Terashima K."/>
            <person name="Hibbett D.S."/>
            <person name="Grigoriev I.V."/>
        </authorList>
    </citation>
    <scope>NUCLEOTIDE SEQUENCE</scope>
    <source>
        <strain evidence="3">TFB10827</strain>
    </source>
</reference>
<dbReference type="Gene3D" id="3.40.50.1820">
    <property type="entry name" value="alpha/beta hydrolase"/>
    <property type="match status" value="1"/>
</dbReference>
<evidence type="ECO:0000259" key="2">
    <source>
        <dbReference type="Pfam" id="PF00135"/>
    </source>
</evidence>
<dbReference type="Pfam" id="PF00135">
    <property type="entry name" value="COesterase"/>
    <property type="match status" value="1"/>
</dbReference>
<keyword evidence="1" id="KW-0812">Transmembrane</keyword>
<dbReference type="Proteomes" id="UP001163828">
    <property type="component" value="Unassembled WGS sequence"/>
</dbReference>
<dbReference type="EMBL" id="MU790921">
    <property type="protein sequence ID" value="KAJ3991981.1"/>
    <property type="molecule type" value="Genomic_DNA"/>
</dbReference>
<name>A0ABQ8Q2N0_9AGAR</name>
<evidence type="ECO:0000313" key="4">
    <source>
        <dbReference type="Proteomes" id="UP001163828"/>
    </source>
</evidence>
<keyword evidence="4" id="KW-1185">Reference proteome</keyword>
<accession>A0ABQ8Q2N0</accession>
<keyword evidence="1" id="KW-0472">Membrane</keyword>
<keyword evidence="1" id="KW-1133">Transmembrane helix</keyword>
<dbReference type="InterPro" id="IPR029058">
    <property type="entry name" value="AB_hydrolase_fold"/>
</dbReference>
<evidence type="ECO:0000256" key="1">
    <source>
        <dbReference type="SAM" id="Phobius"/>
    </source>
</evidence>
<feature type="transmembrane region" description="Helical" evidence="1">
    <location>
        <begin position="82"/>
        <end position="110"/>
    </location>
</feature>
<dbReference type="InterPro" id="IPR002018">
    <property type="entry name" value="CarbesteraseB"/>
</dbReference>
<proteinExistence type="predicted"/>
<feature type="domain" description="Carboxylesterase type B" evidence="2">
    <location>
        <begin position="127"/>
        <end position="201"/>
    </location>
</feature>
<sequence length="204" mass="22536">MASSNRVKSSQESSFCLQMDLVSFTVAFSVDKTTIVTDELPTVISLGKEARIRRNQQEILYAQSLERFAEVLMSGPKVYAQFMLMILTCGKMFLPIFKLPLVIAPVFWLAPQLLAVSIRSTGSGEIIDVGYAKYRGNRSFENTVAYLGIPYSEPPLGDRRFRAPLPLNTTRIAQETASQIVDATQYPEFCVQGSTGGSTACKSK</sequence>
<organism evidence="3 4">
    <name type="scientific">Lentinula boryana</name>
    <dbReference type="NCBI Taxonomy" id="40481"/>
    <lineage>
        <taxon>Eukaryota</taxon>
        <taxon>Fungi</taxon>
        <taxon>Dikarya</taxon>
        <taxon>Basidiomycota</taxon>
        <taxon>Agaricomycotina</taxon>
        <taxon>Agaricomycetes</taxon>
        <taxon>Agaricomycetidae</taxon>
        <taxon>Agaricales</taxon>
        <taxon>Marasmiineae</taxon>
        <taxon>Omphalotaceae</taxon>
        <taxon>Lentinula</taxon>
    </lineage>
</organism>
<protein>
    <recommendedName>
        <fullName evidence="2">Carboxylesterase type B domain-containing protein</fullName>
    </recommendedName>
</protein>